<dbReference type="CDD" id="cd00293">
    <property type="entry name" value="USP-like"/>
    <property type="match status" value="1"/>
</dbReference>
<accession>A0ABU8E680</accession>
<reference evidence="3 4" key="1">
    <citation type="submission" date="2024-03" db="EMBL/GenBank/DDBJ databases">
        <title>Draft genome sequence of Klenkia terrae.</title>
        <authorList>
            <person name="Duangmal K."/>
            <person name="Chantavorakit T."/>
        </authorList>
    </citation>
    <scope>NUCLEOTIDE SEQUENCE [LARGE SCALE GENOMIC DNA]</scope>
    <source>
        <strain evidence="3 4">JCM 17786</strain>
    </source>
</reference>
<gene>
    <name evidence="3" type="ORF">UXQ13_10255</name>
</gene>
<dbReference type="InterPro" id="IPR006016">
    <property type="entry name" value="UspA"/>
</dbReference>
<comment type="similarity">
    <text evidence="1">Belongs to the universal stress protein A family.</text>
</comment>
<comment type="caution">
    <text evidence="3">The sequence shown here is derived from an EMBL/GenBank/DDBJ whole genome shotgun (WGS) entry which is preliminary data.</text>
</comment>
<dbReference type="PANTHER" id="PTHR46553:SF3">
    <property type="entry name" value="ADENINE NUCLEOTIDE ALPHA HYDROLASES-LIKE SUPERFAMILY PROTEIN"/>
    <property type="match status" value="1"/>
</dbReference>
<proteinExistence type="inferred from homology"/>
<dbReference type="InterPro" id="IPR006015">
    <property type="entry name" value="Universal_stress_UspA"/>
</dbReference>
<dbReference type="PRINTS" id="PR01438">
    <property type="entry name" value="UNVRSLSTRESS"/>
</dbReference>
<protein>
    <submittedName>
        <fullName evidence="3">Universal stress protein</fullName>
    </submittedName>
</protein>
<dbReference type="EMBL" id="JBAPLV010000009">
    <property type="protein sequence ID" value="MEI4278848.1"/>
    <property type="molecule type" value="Genomic_DNA"/>
</dbReference>
<evidence type="ECO:0000259" key="2">
    <source>
        <dbReference type="Pfam" id="PF00582"/>
    </source>
</evidence>
<dbReference type="SUPFAM" id="SSF52402">
    <property type="entry name" value="Adenine nucleotide alpha hydrolases-like"/>
    <property type="match status" value="2"/>
</dbReference>
<feature type="domain" description="UspA" evidence="2">
    <location>
        <begin position="20"/>
        <end position="162"/>
    </location>
</feature>
<dbReference type="PANTHER" id="PTHR46553">
    <property type="entry name" value="ADENINE NUCLEOTIDE ALPHA HYDROLASES-LIKE SUPERFAMILY PROTEIN"/>
    <property type="match status" value="1"/>
</dbReference>
<evidence type="ECO:0000256" key="1">
    <source>
        <dbReference type="ARBA" id="ARBA00008791"/>
    </source>
</evidence>
<feature type="domain" description="UspA" evidence="2">
    <location>
        <begin position="175"/>
        <end position="312"/>
    </location>
</feature>
<dbReference type="RefSeq" id="WP_225235933.1">
    <property type="nucleotide sequence ID" value="NZ_JBAPLV010000009.1"/>
</dbReference>
<evidence type="ECO:0000313" key="4">
    <source>
        <dbReference type="Proteomes" id="UP001373496"/>
    </source>
</evidence>
<dbReference type="Pfam" id="PF00582">
    <property type="entry name" value="Usp"/>
    <property type="match status" value="2"/>
</dbReference>
<evidence type="ECO:0000313" key="3">
    <source>
        <dbReference type="EMBL" id="MEI4278848.1"/>
    </source>
</evidence>
<dbReference type="Proteomes" id="UP001373496">
    <property type="component" value="Unassembled WGS sequence"/>
</dbReference>
<name>A0ABU8E680_9ACTN</name>
<organism evidence="3 4">
    <name type="scientific">Klenkia terrae</name>
    <dbReference type="NCBI Taxonomy" id="1052259"/>
    <lineage>
        <taxon>Bacteria</taxon>
        <taxon>Bacillati</taxon>
        <taxon>Actinomycetota</taxon>
        <taxon>Actinomycetes</taxon>
        <taxon>Geodermatophilales</taxon>
        <taxon>Geodermatophilaceae</taxon>
        <taxon>Klenkia</taxon>
    </lineage>
</organism>
<sequence length="336" mass="33922">MSAASPPDPARPAAHPAVPRVLVGVDGSSGSSAALRWALHWAAARGGQVQVVIASATAAAFAWRSSAEFSDLSTLEAVHDEAWVRARTVVDQVRRASPAVDGMAVSVEVATGPPADVLVARSGQVDLLVVGTRGRGAVAEAVLGSVALDCVSRADCPVVVVPDPGTGDDPVSTGQVVVGVDGSARSAAAVARAVEEAGPDGTVTAVRVYGVADLFLDGHRAVTPTRAGRDAAELAALERDLGSLPPGVVVDQGRVRRIAVGGEAGPLLVRQVGEGDLLVVASRGHGELRGLVLGSVALYCVRHAPCPVLVVRPEAAPVTSADPWPTAAAATTGPRR</sequence>
<dbReference type="Gene3D" id="3.40.50.12370">
    <property type="match status" value="1"/>
</dbReference>
<keyword evidence="4" id="KW-1185">Reference proteome</keyword>